<dbReference type="Proteomes" id="UP000050864">
    <property type="component" value="Unassembled WGS sequence"/>
</dbReference>
<dbReference type="NCBIfam" id="TIGR00762">
    <property type="entry name" value="DegV"/>
    <property type="match status" value="1"/>
</dbReference>
<reference evidence="2 3" key="1">
    <citation type="submission" date="2015-05" db="EMBL/GenBank/DDBJ databases">
        <title>Genome sequencing and analysis of members of genus Stenotrophomonas.</title>
        <authorList>
            <person name="Patil P.P."/>
            <person name="Midha S."/>
            <person name="Patil P.B."/>
        </authorList>
    </citation>
    <scope>NUCLEOTIDE SEQUENCE [LARGE SCALE GENOMIC DNA]</scope>
    <source>
        <strain evidence="2 3">DSM 18929</strain>
    </source>
</reference>
<evidence type="ECO:0000256" key="1">
    <source>
        <dbReference type="ARBA" id="ARBA00023121"/>
    </source>
</evidence>
<organism evidence="2 3">
    <name type="scientific">Stenotrophomonas humi</name>
    <dbReference type="NCBI Taxonomy" id="405444"/>
    <lineage>
        <taxon>Bacteria</taxon>
        <taxon>Pseudomonadati</taxon>
        <taxon>Pseudomonadota</taxon>
        <taxon>Gammaproteobacteria</taxon>
        <taxon>Lysobacterales</taxon>
        <taxon>Lysobacteraceae</taxon>
        <taxon>Stenotrophomonas</taxon>
    </lineage>
</organism>
<dbReference type="OrthoDB" id="6190387at2"/>
<sequence length="313" mass="34140">MRIGIVVDSACDLPMNYLHQNNIVLLPIAVRIGQTVLPDQRDEAATLAFLQGPLSDQGAEAETIPYTAEQIRDLFLKQLVTDFDQVFCLTITRTRSPLYDNAVQAGYSILNEYKPIRQAAGFNSPFSLRVIDTQNLFAAQAVSAVEAVRMRDSGATVQQMRERLEQVAGNVHGYMVTRDLYYMRARARHKGDRSVGLFSAALGSALDIKPVLHGYRGETAPVAKIKGFDNAVQTLFDFVGKRVSHGLMTPVVCVSYGGPLDELRALPGYAQLRTTCDAHGVALMEAVMSLTGMVNVGKGAVTIGFADELHTFG</sequence>
<keyword evidence="1" id="KW-0446">Lipid-binding</keyword>
<dbReference type="PATRIC" id="fig|405444.3.peg.443"/>
<dbReference type="SUPFAM" id="SSF82549">
    <property type="entry name" value="DAK1/DegV-like"/>
    <property type="match status" value="1"/>
</dbReference>
<dbReference type="RefSeq" id="WP_057632990.1">
    <property type="nucleotide sequence ID" value="NZ_LDJI01000012.1"/>
</dbReference>
<evidence type="ECO:0000313" key="2">
    <source>
        <dbReference type="EMBL" id="KRG64793.1"/>
    </source>
</evidence>
<proteinExistence type="predicted"/>
<evidence type="ECO:0000313" key="3">
    <source>
        <dbReference type="Proteomes" id="UP000050864"/>
    </source>
</evidence>
<gene>
    <name evidence="2" type="ORF">ABB26_07175</name>
</gene>
<dbReference type="PROSITE" id="PS51482">
    <property type="entry name" value="DEGV"/>
    <property type="match status" value="1"/>
</dbReference>
<dbReference type="InterPro" id="IPR050270">
    <property type="entry name" value="DegV_domain_contain"/>
</dbReference>
<comment type="caution">
    <text evidence="2">The sequence shown here is derived from an EMBL/GenBank/DDBJ whole genome shotgun (WGS) entry which is preliminary data.</text>
</comment>
<dbReference type="STRING" id="405444.ABB26_07175"/>
<name>A0A0R0C4Y3_9GAMM</name>
<dbReference type="Gene3D" id="3.30.1180.10">
    <property type="match status" value="1"/>
</dbReference>
<dbReference type="GO" id="GO:0008289">
    <property type="term" value="F:lipid binding"/>
    <property type="evidence" value="ECO:0007669"/>
    <property type="project" value="UniProtKB-KW"/>
</dbReference>
<dbReference type="PANTHER" id="PTHR33434">
    <property type="entry name" value="DEGV DOMAIN-CONTAINING PROTEIN DR_1986-RELATED"/>
    <property type="match status" value="1"/>
</dbReference>
<protein>
    <submittedName>
        <fullName evidence="2">DegV domain-containing protein</fullName>
    </submittedName>
</protein>
<dbReference type="Gene3D" id="3.40.50.10170">
    <property type="match status" value="1"/>
</dbReference>
<dbReference type="InterPro" id="IPR003797">
    <property type="entry name" value="DegV"/>
</dbReference>
<keyword evidence="3" id="KW-1185">Reference proteome</keyword>
<accession>A0A0R0C4Y3</accession>
<dbReference type="EMBL" id="LDJI01000012">
    <property type="protein sequence ID" value="KRG64793.1"/>
    <property type="molecule type" value="Genomic_DNA"/>
</dbReference>
<dbReference type="AlphaFoldDB" id="A0A0R0C4Y3"/>
<dbReference type="Pfam" id="PF02645">
    <property type="entry name" value="DegV"/>
    <property type="match status" value="1"/>
</dbReference>
<dbReference type="PANTHER" id="PTHR33434:SF2">
    <property type="entry name" value="FATTY ACID-BINDING PROTEIN TM_1468"/>
    <property type="match status" value="1"/>
</dbReference>
<dbReference type="InterPro" id="IPR043168">
    <property type="entry name" value="DegV_C"/>
</dbReference>